<sequence>MLKGKEIPRIWNAISLRMYYRYSNSTKLTMDSPRISPISATYTIGHGFASDKSKDGNSTKLTMDSPGISPISATYT</sequence>
<comment type="caution">
    <text evidence="2">The sequence shown here is derived from an EMBL/GenBank/DDBJ whole genome shotgun (WGS) entry which is preliminary data.</text>
</comment>
<name>A0A371E2W1_MUCPR</name>
<evidence type="ECO:0000256" key="1">
    <source>
        <dbReference type="SAM" id="MobiDB-lite"/>
    </source>
</evidence>
<proteinExistence type="predicted"/>
<organism evidence="2 3">
    <name type="scientific">Mucuna pruriens</name>
    <name type="common">Velvet bean</name>
    <name type="synonym">Dolichos pruriens</name>
    <dbReference type="NCBI Taxonomy" id="157652"/>
    <lineage>
        <taxon>Eukaryota</taxon>
        <taxon>Viridiplantae</taxon>
        <taxon>Streptophyta</taxon>
        <taxon>Embryophyta</taxon>
        <taxon>Tracheophyta</taxon>
        <taxon>Spermatophyta</taxon>
        <taxon>Magnoliopsida</taxon>
        <taxon>eudicotyledons</taxon>
        <taxon>Gunneridae</taxon>
        <taxon>Pentapetalae</taxon>
        <taxon>rosids</taxon>
        <taxon>fabids</taxon>
        <taxon>Fabales</taxon>
        <taxon>Fabaceae</taxon>
        <taxon>Papilionoideae</taxon>
        <taxon>50 kb inversion clade</taxon>
        <taxon>NPAAA clade</taxon>
        <taxon>indigoferoid/millettioid clade</taxon>
        <taxon>Phaseoleae</taxon>
        <taxon>Mucuna</taxon>
    </lineage>
</organism>
<feature type="non-terminal residue" evidence="2">
    <location>
        <position position="76"/>
    </location>
</feature>
<protein>
    <submittedName>
        <fullName evidence="2">Uncharacterized protein</fullName>
    </submittedName>
</protein>
<evidence type="ECO:0000313" key="2">
    <source>
        <dbReference type="EMBL" id="RDX60389.1"/>
    </source>
</evidence>
<dbReference type="Proteomes" id="UP000257109">
    <property type="component" value="Unassembled WGS sequence"/>
</dbReference>
<reference evidence="2" key="1">
    <citation type="submission" date="2018-05" db="EMBL/GenBank/DDBJ databases">
        <title>Draft genome of Mucuna pruriens seed.</title>
        <authorList>
            <person name="Nnadi N.E."/>
            <person name="Vos R."/>
            <person name="Hasami M.H."/>
            <person name="Devisetty U.K."/>
            <person name="Aguiy J.C."/>
        </authorList>
    </citation>
    <scope>NUCLEOTIDE SEQUENCE [LARGE SCALE GENOMIC DNA]</scope>
    <source>
        <strain evidence="2">JCA_2017</strain>
    </source>
</reference>
<evidence type="ECO:0000313" key="3">
    <source>
        <dbReference type="Proteomes" id="UP000257109"/>
    </source>
</evidence>
<accession>A0A371E2W1</accession>
<gene>
    <name evidence="2" type="ORF">CR513_61471</name>
</gene>
<dbReference type="AlphaFoldDB" id="A0A371E2W1"/>
<keyword evidence="3" id="KW-1185">Reference proteome</keyword>
<dbReference type="EMBL" id="QJKJ01016902">
    <property type="protein sequence ID" value="RDX60389.1"/>
    <property type="molecule type" value="Genomic_DNA"/>
</dbReference>
<feature type="non-terminal residue" evidence="2">
    <location>
        <position position="1"/>
    </location>
</feature>
<feature type="region of interest" description="Disordered" evidence="1">
    <location>
        <begin position="48"/>
        <end position="76"/>
    </location>
</feature>